<dbReference type="VEuPathDB" id="PlasmoDB:POWCR01_000191600"/>
<feature type="transmembrane region" description="Helical" evidence="1">
    <location>
        <begin position="271"/>
        <end position="290"/>
    </location>
</feature>
<dbReference type="AlphaFoldDB" id="A0A1D3JBN7"/>
<evidence type="ECO:0000313" key="3">
    <source>
        <dbReference type="EMBL" id="SBT83003.1"/>
    </source>
</evidence>
<reference evidence="3 4" key="1">
    <citation type="submission" date="2016-06" db="EMBL/GenBank/DDBJ databases">
        <authorList>
            <consortium name="Pathogen Informatics"/>
        </authorList>
    </citation>
    <scope>NUCLEOTIDE SEQUENCE [LARGE SCALE GENOMIC DNA]</scope>
    <source>
        <strain evidence="3">PocGH01</strain>
    </source>
</reference>
<proteinExistence type="predicted"/>
<organism evidence="3 4">
    <name type="scientific">Plasmodium ovale</name>
    <name type="common">malaria parasite P. ovale</name>
    <dbReference type="NCBI Taxonomy" id="36330"/>
    <lineage>
        <taxon>Eukaryota</taxon>
        <taxon>Sar</taxon>
        <taxon>Alveolata</taxon>
        <taxon>Apicomplexa</taxon>
        <taxon>Aconoidasida</taxon>
        <taxon>Haemosporida</taxon>
        <taxon>Plasmodiidae</taxon>
        <taxon>Plasmodium</taxon>
        <taxon>Plasmodium (Plasmodium)</taxon>
    </lineage>
</organism>
<name>A0A1D3JBN7_PLAOA</name>
<evidence type="ECO:0008006" key="5">
    <source>
        <dbReference type="Google" id="ProtNLM"/>
    </source>
</evidence>
<keyword evidence="1" id="KW-0472">Membrane</keyword>
<accession>A0A1D3JBN7</accession>
<keyword evidence="1" id="KW-0812">Transmembrane</keyword>
<feature type="chain" id="PRO_5008915664" description="Pv-fam-d protein" evidence="2">
    <location>
        <begin position="35"/>
        <end position="338"/>
    </location>
</feature>
<evidence type="ECO:0000256" key="1">
    <source>
        <dbReference type="SAM" id="Phobius"/>
    </source>
</evidence>
<evidence type="ECO:0000313" key="4">
    <source>
        <dbReference type="Proteomes" id="UP000242942"/>
    </source>
</evidence>
<keyword evidence="4" id="KW-1185">Reference proteome</keyword>
<sequence length="338" mass="40281">MNLKKFHIMEKRNKILLCFNILLVLSTSLWKCQCSKEFSNFESPLDAQTSGLIRGEKAMQTTFMHPSLKERLRKLVNGDNIYFEEGLNLLLRDYHFQSNDNTLNYRNNFQEIFNAPKSYDGFEKEYYPLKHYHSVDYIGNNVHDVYYNVYVNNDVHKDYVNNDVDNDYVNNDVDDDYYYYKARLDISEHGNHYRNKIDSFIYDDGYENDNVILKEPFQKKYKSKKKYAVSHFIKFMKKADRKYETCILNLIKHIFNTHRKNGNKLFKIFKMYFHVLLPLLVPIAFFLTFLNLGSFAGMSFAGILFQISIGYTSYKIKKGLNVYKNEKIKLRKQMQLVS</sequence>
<protein>
    <recommendedName>
        <fullName evidence="5">Pv-fam-d protein</fullName>
    </recommendedName>
</protein>
<gene>
    <name evidence="3" type="primary">PocGH01_00080100</name>
    <name evidence="3" type="ORF">POCGH01_00080100</name>
</gene>
<feature type="signal peptide" evidence="2">
    <location>
        <begin position="1"/>
        <end position="34"/>
    </location>
</feature>
<dbReference type="VEuPathDB" id="PlasmoDB:PocGH01_00080100"/>
<keyword evidence="1" id="KW-1133">Transmembrane helix</keyword>
<dbReference type="Proteomes" id="UP000242942">
    <property type="component" value="Unassembled WGS sequence"/>
</dbReference>
<dbReference type="EMBL" id="FLRI01000013">
    <property type="protein sequence ID" value="SBT83003.1"/>
    <property type="molecule type" value="Genomic_DNA"/>
</dbReference>
<evidence type="ECO:0000256" key="2">
    <source>
        <dbReference type="SAM" id="SignalP"/>
    </source>
</evidence>
<keyword evidence="2" id="KW-0732">Signal</keyword>